<dbReference type="RefSeq" id="WP_013771598.1">
    <property type="nucleotide sequence ID" value="NC_015514.1"/>
</dbReference>
<name>F4H496_CELFA</name>
<dbReference type="SUPFAM" id="SSF101473">
    <property type="entry name" value="DhaL-like"/>
    <property type="match status" value="1"/>
</dbReference>
<dbReference type="PANTHER" id="PTHR33434:SF2">
    <property type="entry name" value="FATTY ACID-BINDING PROTEIN TM_1468"/>
    <property type="match status" value="1"/>
</dbReference>
<dbReference type="KEGG" id="cfi:Celf_2446"/>
<dbReference type="AlphaFoldDB" id="F4H496"/>
<dbReference type="eggNOG" id="COG1461">
    <property type="taxonomic scope" value="Bacteria"/>
</dbReference>
<dbReference type="SMART" id="SM01120">
    <property type="entry name" value="Dak2"/>
    <property type="match status" value="1"/>
</dbReference>
<dbReference type="InterPro" id="IPR048394">
    <property type="entry name" value="FakA-like_M"/>
</dbReference>
<evidence type="ECO:0000313" key="2">
    <source>
        <dbReference type="EMBL" id="AEE46572.1"/>
    </source>
</evidence>
<proteinExistence type="predicted"/>
<evidence type="ECO:0000259" key="1">
    <source>
        <dbReference type="PROSITE" id="PS51480"/>
    </source>
</evidence>
<evidence type="ECO:0000313" key="3">
    <source>
        <dbReference type="Proteomes" id="UP000008460"/>
    </source>
</evidence>
<dbReference type="InterPro" id="IPR004007">
    <property type="entry name" value="DhaL_dom"/>
</dbReference>
<feature type="domain" description="DhaL" evidence="1">
    <location>
        <begin position="5"/>
        <end position="195"/>
    </location>
</feature>
<reference evidence="2 3" key="1">
    <citation type="submission" date="2011-04" db="EMBL/GenBank/DDBJ databases">
        <title>Complete sequence of Cellulomonas fimi ATCC 484.</title>
        <authorList>
            <consortium name="US DOE Joint Genome Institute"/>
            <person name="Lucas S."/>
            <person name="Han J."/>
            <person name="Lapidus A."/>
            <person name="Cheng J.-F."/>
            <person name="Goodwin L."/>
            <person name="Pitluck S."/>
            <person name="Peters L."/>
            <person name="Chertkov O."/>
            <person name="Detter J.C."/>
            <person name="Han C."/>
            <person name="Tapia R."/>
            <person name="Land M."/>
            <person name="Hauser L."/>
            <person name="Kyrpides N."/>
            <person name="Ivanova N."/>
            <person name="Ovchinnikova G."/>
            <person name="Pagani I."/>
            <person name="Mead D."/>
            <person name="Brumm P."/>
            <person name="Woyke T."/>
        </authorList>
    </citation>
    <scope>NUCLEOTIDE SEQUENCE [LARGE SCALE GENOMIC DNA]</scope>
    <source>
        <strain evidence="3">ATCC 484 / DSM 20113 / JCM 1341 / NBRC 15513 / NCIMB 8980 / NCTC 7547</strain>
    </source>
</reference>
<dbReference type="EMBL" id="CP002666">
    <property type="protein sequence ID" value="AEE46572.1"/>
    <property type="molecule type" value="Genomic_DNA"/>
</dbReference>
<dbReference type="PANTHER" id="PTHR33434">
    <property type="entry name" value="DEGV DOMAIN-CONTAINING PROTEIN DR_1986-RELATED"/>
    <property type="match status" value="1"/>
</dbReference>
<dbReference type="InterPro" id="IPR050270">
    <property type="entry name" value="DegV_domain_contain"/>
</dbReference>
<protein>
    <submittedName>
        <fullName evidence="2">Dak phosphatase</fullName>
    </submittedName>
</protein>
<dbReference type="Gene3D" id="1.25.40.340">
    <property type="match status" value="1"/>
</dbReference>
<keyword evidence="3" id="KW-1185">Reference proteome</keyword>
<dbReference type="Pfam" id="PF02734">
    <property type="entry name" value="Dak2"/>
    <property type="match status" value="1"/>
</dbReference>
<dbReference type="SMART" id="SM01121">
    <property type="entry name" value="Dak1_2"/>
    <property type="match status" value="1"/>
</dbReference>
<dbReference type="InterPro" id="IPR036117">
    <property type="entry name" value="DhaL_dom_sf"/>
</dbReference>
<dbReference type="PROSITE" id="PS51480">
    <property type="entry name" value="DHAL"/>
    <property type="match status" value="1"/>
</dbReference>
<organism evidence="2 3">
    <name type="scientific">Cellulomonas fimi (strain ATCC 484 / DSM 20113 / JCM 1341 / CCUG 24087 / LMG 16345 / NBRC 15513 / NCIMB 8980 / NCTC 7547 / NRS-133)</name>
    <dbReference type="NCBI Taxonomy" id="590998"/>
    <lineage>
        <taxon>Bacteria</taxon>
        <taxon>Bacillati</taxon>
        <taxon>Actinomycetota</taxon>
        <taxon>Actinomycetes</taxon>
        <taxon>Micrococcales</taxon>
        <taxon>Cellulomonadaceae</taxon>
        <taxon>Cellulomonas</taxon>
    </lineage>
</organism>
<accession>F4H496</accession>
<dbReference type="STRING" id="590998.Celf_2446"/>
<dbReference type="Proteomes" id="UP000008460">
    <property type="component" value="Chromosome"/>
</dbReference>
<dbReference type="Pfam" id="PF21645">
    <property type="entry name" value="FakA-like_M"/>
    <property type="match status" value="1"/>
</dbReference>
<dbReference type="HOGENOM" id="CLU_537149_0_0_11"/>
<dbReference type="InterPro" id="IPR033470">
    <property type="entry name" value="FakA-like_C"/>
</dbReference>
<dbReference type="GO" id="GO:0006071">
    <property type="term" value="P:glycerol metabolic process"/>
    <property type="evidence" value="ECO:0007669"/>
    <property type="project" value="InterPro"/>
</dbReference>
<dbReference type="GO" id="GO:0004371">
    <property type="term" value="F:glycerone kinase activity"/>
    <property type="evidence" value="ECO:0007669"/>
    <property type="project" value="InterPro"/>
</dbReference>
<sequence length="507" mass="50137">MLDADVLRAWAHGARTALALARPAVDAVNVFPVADADTGTNVLLTVVGGAEAVDALEHGGAAEVARAFARGALLAARGNSGIIVSQYLAGFADGLAGAGPSDDLLVRSLGGAARAARGAVAEPVEGTVLTLADVVASEAAGLTPGMPTATRLAAVLESAHAALGRISEAHPVLRREHVVDAGACALLVLLESLHRAVTGAPEPDEPAAWLPGPASHGRAVHGEGGAYEVMLVVRAPDGSGTGAGAGRGGALDGAVDTGALLRERLVAVGDSVAVVGRDDVWHVHVHTDRPDAAVAAAGDAGAREQVVVRLVDAPHGQSGCTEDGPVAAARRGLVVCTASPPLAAWYAAAGAVVLVAVPDTPVRADHVARAVADTGAADVAVVPGGLLDGDALAPRPGPAVEVLPADDELRSVVAVLAFASSGTGQHDVAGALGRLRAGRADDVAALPDALAGLLTGRTAESLTVLHRDPLDAGTAARVAEAAAQHGDVEPVLVGPTGTGTAFWLGVD</sequence>
<gene>
    <name evidence="2" type="ordered locus">Celf_2446</name>
</gene>